<evidence type="ECO:0000313" key="2">
    <source>
        <dbReference type="Proteomes" id="UP000183940"/>
    </source>
</evidence>
<organism evidence="1 2">
    <name type="scientific">Roseofilum reptotaenium AO1-A</name>
    <dbReference type="NCBI Taxonomy" id="1925591"/>
    <lineage>
        <taxon>Bacteria</taxon>
        <taxon>Bacillati</taxon>
        <taxon>Cyanobacteriota</taxon>
        <taxon>Cyanophyceae</taxon>
        <taxon>Desertifilales</taxon>
        <taxon>Desertifilaceae</taxon>
        <taxon>Roseofilum</taxon>
    </lineage>
</organism>
<comment type="caution">
    <text evidence="1">The sequence shown here is derived from an EMBL/GenBank/DDBJ whole genome shotgun (WGS) entry which is preliminary data.</text>
</comment>
<sequence length="199" mass="23035">MQFSQFKSISEVQKAYNIRYTESSFISNMKISVPQILLEEFEFNQEHIDLFSSKADRCELIISPLLRSVYKNHRNNYSFWIQKPISFDKVLCGTPDYIFSKRSSLGKTVLETPILIVVEAKKNDFEQGWGQCLAELVASQKINNNENKEVYGIVTDGNLWQFGRLHADVFTKHDKNYTIDKIQELYGALEYLANLLDAS</sequence>
<accession>A0A1L9QQT5</accession>
<dbReference type="Proteomes" id="UP000183940">
    <property type="component" value="Unassembled WGS sequence"/>
</dbReference>
<dbReference type="STRING" id="1925591.BI308_13490"/>
<reference evidence="1" key="1">
    <citation type="submission" date="2016-10" db="EMBL/GenBank/DDBJ databases">
        <title>CRISPR-Cas defence system in Roseofilum reptotaenium: evidence of a bacteriophage-cyanobacterium arms race in the coral black band disease.</title>
        <authorList>
            <person name="Buerger P."/>
            <person name="Wood-Charlson E.M."/>
            <person name="Weynberg K.D."/>
            <person name="Willis B."/>
            <person name="Van Oppen M.J."/>
        </authorList>
    </citation>
    <scope>NUCLEOTIDE SEQUENCE [LARGE SCALE GENOMIC DNA]</scope>
    <source>
        <strain evidence="1">AO1-A</strain>
    </source>
</reference>
<keyword evidence="2" id="KW-1185">Reference proteome</keyword>
<protein>
    <submittedName>
        <fullName evidence="1">Uncharacterized protein</fullName>
    </submittedName>
</protein>
<evidence type="ECO:0000313" key="1">
    <source>
        <dbReference type="EMBL" id="OJJ25048.1"/>
    </source>
</evidence>
<name>A0A1L9QQT5_9CYAN</name>
<gene>
    <name evidence="1" type="ORF">BI308_13490</name>
</gene>
<dbReference type="AlphaFoldDB" id="A0A1L9QQT5"/>
<dbReference type="EMBL" id="MLAW01000022">
    <property type="protein sequence ID" value="OJJ25048.1"/>
    <property type="molecule type" value="Genomic_DNA"/>
</dbReference>
<proteinExistence type="predicted"/>